<dbReference type="InterPro" id="IPR039421">
    <property type="entry name" value="Type_1_exporter"/>
</dbReference>
<evidence type="ECO:0000259" key="14">
    <source>
        <dbReference type="PROSITE" id="PS50990"/>
    </source>
</evidence>
<dbReference type="PANTHER" id="PTHR43394">
    <property type="entry name" value="ATP-DEPENDENT PERMEASE MDL1, MITOCHONDRIAL"/>
    <property type="match status" value="1"/>
</dbReference>
<evidence type="ECO:0000259" key="13">
    <source>
        <dbReference type="PROSITE" id="PS50929"/>
    </source>
</evidence>
<dbReference type="InterPro" id="IPR011527">
    <property type="entry name" value="ABC1_TM_dom"/>
</dbReference>
<dbReference type="Pfam" id="PF00005">
    <property type="entry name" value="ABC_tran"/>
    <property type="match status" value="1"/>
</dbReference>
<proteinExistence type="predicted"/>
<keyword evidence="4 11" id="KW-0812">Transmembrane</keyword>
<feature type="transmembrane region" description="Helical" evidence="11">
    <location>
        <begin position="266"/>
        <end position="289"/>
    </location>
</feature>
<dbReference type="GO" id="GO:0005524">
    <property type="term" value="F:ATP binding"/>
    <property type="evidence" value="ECO:0007669"/>
    <property type="project" value="UniProtKB-KW"/>
</dbReference>
<feature type="transmembrane region" description="Helical" evidence="11">
    <location>
        <begin position="189"/>
        <end position="213"/>
    </location>
</feature>
<evidence type="ECO:0000313" key="15">
    <source>
        <dbReference type="EMBL" id="XCP96051.1"/>
    </source>
</evidence>
<evidence type="ECO:0000256" key="6">
    <source>
        <dbReference type="ARBA" id="ARBA00022801"/>
    </source>
</evidence>
<dbReference type="Pfam" id="PF00664">
    <property type="entry name" value="ABC_membrane"/>
    <property type="match status" value="1"/>
</dbReference>
<reference evidence="15" key="1">
    <citation type="submission" date="2024-05" db="EMBL/GenBank/DDBJ databases">
        <title>Draft genome assemblies of 36 bacteria isolated from hibernating arctic ground squirrels.</title>
        <authorList>
            <person name="McKee H."/>
            <person name="Mullen L."/>
            <person name="Drown D.M."/>
            <person name="Duddleston K.N."/>
        </authorList>
    </citation>
    <scope>NUCLEOTIDE SEQUENCE</scope>
    <source>
        <strain evidence="15">AN1007</strain>
    </source>
</reference>
<protein>
    <submittedName>
        <fullName evidence="15">Peptidase domain-containing ABC transporter</fullName>
    </submittedName>
</protein>
<evidence type="ECO:0000256" key="7">
    <source>
        <dbReference type="ARBA" id="ARBA00022807"/>
    </source>
</evidence>
<feature type="transmembrane region" description="Helical" evidence="11">
    <location>
        <begin position="153"/>
        <end position="177"/>
    </location>
</feature>
<dbReference type="Gene3D" id="3.90.70.10">
    <property type="entry name" value="Cysteine proteinases"/>
    <property type="match status" value="1"/>
</dbReference>
<dbReference type="PROSITE" id="PS50929">
    <property type="entry name" value="ABC_TM1F"/>
    <property type="match status" value="1"/>
</dbReference>
<evidence type="ECO:0000256" key="11">
    <source>
        <dbReference type="SAM" id="Phobius"/>
    </source>
</evidence>
<keyword evidence="6" id="KW-0378">Hydrolase</keyword>
<dbReference type="SMART" id="SM00382">
    <property type="entry name" value="AAA"/>
    <property type="match status" value="1"/>
</dbReference>
<feature type="domain" description="ABC transporter" evidence="12">
    <location>
        <begin position="469"/>
        <end position="701"/>
    </location>
</feature>
<dbReference type="GO" id="GO:0015421">
    <property type="term" value="F:ABC-type oligopeptide transporter activity"/>
    <property type="evidence" value="ECO:0007669"/>
    <property type="project" value="TreeGrafter"/>
</dbReference>
<name>A0AAU8NH23_9BACL</name>
<evidence type="ECO:0000256" key="10">
    <source>
        <dbReference type="ARBA" id="ARBA00023136"/>
    </source>
</evidence>
<dbReference type="SUPFAM" id="SSF90123">
    <property type="entry name" value="ABC transporter transmembrane region"/>
    <property type="match status" value="1"/>
</dbReference>
<dbReference type="InterPro" id="IPR027417">
    <property type="entry name" value="P-loop_NTPase"/>
</dbReference>
<keyword evidence="5" id="KW-0547">Nucleotide-binding</keyword>
<evidence type="ECO:0000256" key="1">
    <source>
        <dbReference type="ARBA" id="ARBA00004651"/>
    </source>
</evidence>
<evidence type="ECO:0000256" key="9">
    <source>
        <dbReference type="ARBA" id="ARBA00022989"/>
    </source>
</evidence>
<evidence type="ECO:0000256" key="8">
    <source>
        <dbReference type="ARBA" id="ARBA00022840"/>
    </source>
</evidence>
<feature type="domain" description="Peptidase C39" evidence="14">
    <location>
        <begin position="10"/>
        <end position="130"/>
    </location>
</feature>
<evidence type="ECO:0000259" key="12">
    <source>
        <dbReference type="PROSITE" id="PS50893"/>
    </source>
</evidence>
<evidence type="ECO:0000256" key="3">
    <source>
        <dbReference type="ARBA" id="ARBA00022475"/>
    </source>
</evidence>
<evidence type="ECO:0000256" key="2">
    <source>
        <dbReference type="ARBA" id="ARBA00022448"/>
    </source>
</evidence>
<dbReference type="InterPro" id="IPR003439">
    <property type="entry name" value="ABC_transporter-like_ATP-bd"/>
</dbReference>
<dbReference type="PANTHER" id="PTHR43394:SF1">
    <property type="entry name" value="ATP-BINDING CASSETTE SUB-FAMILY B MEMBER 10, MITOCHONDRIAL"/>
    <property type="match status" value="1"/>
</dbReference>
<dbReference type="GO" id="GO:0006508">
    <property type="term" value="P:proteolysis"/>
    <property type="evidence" value="ECO:0007669"/>
    <property type="project" value="InterPro"/>
</dbReference>
<feature type="transmembrane region" description="Helical" evidence="11">
    <location>
        <begin position="409"/>
        <end position="430"/>
    </location>
</feature>
<keyword evidence="7" id="KW-0645">Protease</keyword>
<gene>
    <name evidence="15" type="ORF">ABXS70_04875</name>
</gene>
<dbReference type="PROSITE" id="PS50990">
    <property type="entry name" value="PEPTIDASE_C39"/>
    <property type="match status" value="1"/>
</dbReference>
<evidence type="ECO:0000256" key="5">
    <source>
        <dbReference type="ARBA" id="ARBA00022741"/>
    </source>
</evidence>
<keyword evidence="10 11" id="KW-0472">Membrane</keyword>
<dbReference type="FunFam" id="3.40.50.300:FF:000854">
    <property type="entry name" value="Multidrug ABC transporter ATP-binding protein"/>
    <property type="match status" value="1"/>
</dbReference>
<feature type="domain" description="ABC transmembrane type-1" evidence="13">
    <location>
        <begin position="157"/>
        <end position="438"/>
    </location>
</feature>
<keyword evidence="2" id="KW-0813">Transport</keyword>
<accession>A0AAU8NH23</accession>
<dbReference type="GO" id="GO:0008234">
    <property type="term" value="F:cysteine-type peptidase activity"/>
    <property type="evidence" value="ECO:0007669"/>
    <property type="project" value="UniProtKB-KW"/>
</dbReference>
<dbReference type="InterPro" id="IPR003593">
    <property type="entry name" value="AAA+_ATPase"/>
</dbReference>
<feature type="transmembrane region" description="Helical" evidence="11">
    <location>
        <begin position="382"/>
        <end position="403"/>
    </location>
</feature>
<dbReference type="InterPro" id="IPR036640">
    <property type="entry name" value="ABC1_TM_sf"/>
</dbReference>
<keyword evidence="3" id="KW-1003">Cell membrane</keyword>
<dbReference type="SUPFAM" id="SSF52540">
    <property type="entry name" value="P-loop containing nucleoside triphosphate hydrolases"/>
    <property type="match status" value="1"/>
</dbReference>
<dbReference type="PROSITE" id="PS00211">
    <property type="entry name" value="ABC_TRANSPORTER_1"/>
    <property type="match status" value="1"/>
</dbReference>
<dbReference type="Gene3D" id="1.20.1560.10">
    <property type="entry name" value="ABC transporter type 1, transmembrane domain"/>
    <property type="match status" value="1"/>
</dbReference>
<feature type="transmembrane region" description="Helical" evidence="11">
    <location>
        <begin position="295"/>
        <end position="317"/>
    </location>
</feature>
<sequence length="714" mass="80179">MMKKMRLIRQLGMTDCGTACLTMVFNYYHYRSDLTAISSLANVGRDGISLEDLKRIAEQHFFQFKAYNYANNEQNLIDNLPVIMCSNKNHYIVIEKKTRHGFQVLDPAKGKRVLLFSEIVEQFLSIIVVIRPSKAVREIPLQKSANIKFKLDWVKILISILLTVAAQLIVLIIPSIIQNIIDILSIDNAAFNVSNILGAVLLIAVTYFGVAWLRKRLILMIQNLLYKDVILQMLKKVFKIDTRFFESHTSGDIVNRFNNISMINEFLSSVVVTVCIDVVTAIVCGIAMFNLSTSLLLVVCIVTLAQLTIILLLNGVVQKKTSTYMANQGLLQGELFNLVNNIIQIRNMGIEKIMFDNLNQGYSKAILLHKERTQTSDLMESAISSINIVTSLLLYAVGGGLVASGNLSLGQLVGFIALSAFFINPIRALSTMLPQLNTLKEVFIRVKELLNYSDIPPSGSVEVNTFEIMEFSNVNFSYSRKEDRNLRNINLKVIAGQKVAIVGSSGSGKTTITKLIMNALHNYEGIITINHYNIVEINKEHFYQKVAVVTQTPLVINGTIRENIDFTGKMSNEQIYAALQKVEMEEYVKCLPLQLETVMGENGQNLSGGQKQRIAIARALASKPSIIIFDEATSNLDPITERKIFANLDNEPVTLLMITHRLNVLQKADHIYVLDHGEIVENGTHNELMDKKMFYYKSFYGIISDEVNEAVLTK</sequence>
<keyword evidence="8" id="KW-0067">ATP-binding</keyword>
<dbReference type="RefSeq" id="WP_342552206.1">
    <property type="nucleotide sequence ID" value="NZ_CP159992.1"/>
</dbReference>
<dbReference type="InterPro" id="IPR017871">
    <property type="entry name" value="ABC_transporter-like_CS"/>
</dbReference>
<dbReference type="Gene3D" id="3.40.50.300">
    <property type="entry name" value="P-loop containing nucleotide triphosphate hydrolases"/>
    <property type="match status" value="1"/>
</dbReference>
<dbReference type="GO" id="GO:0005886">
    <property type="term" value="C:plasma membrane"/>
    <property type="evidence" value="ECO:0007669"/>
    <property type="project" value="UniProtKB-SubCell"/>
</dbReference>
<dbReference type="InterPro" id="IPR005074">
    <property type="entry name" value="Peptidase_C39"/>
</dbReference>
<dbReference type="EMBL" id="CP159992">
    <property type="protein sequence ID" value="XCP96051.1"/>
    <property type="molecule type" value="Genomic_DNA"/>
</dbReference>
<comment type="subcellular location">
    <subcellularLocation>
        <location evidence="1">Cell membrane</location>
        <topology evidence="1">Multi-pass membrane protein</topology>
    </subcellularLocation>
</comment>
<keyword evidence="9 11" id="KW-1133">Transmembrane helix</keyword>
<keyword evidence="7" id="KW-0788">Thiol protease</keyword>
<dbReference type="PROSITE" id="PS50893">
    <property type="entry name" value="ABC_TRANSPORTER_2"/>
    <property type="match status" value="1"/>
</dbReference>
<evidence type="ECO:0000256" key="4">
    <source>
        <dbReference type="ARBA" id="ARBA00022692"/>
    </source>
</evidence>
<dbReference type="Pfam" id="PF03412">
    <property type="entry name" value="Peptidase_C39"/>
    <property type="match status" value="1"/>
</dbReference>
<dbReference type="AlphaFoldDB" id="A0AAU8NH23"/>
<organism evidence="15">
    <name type="scientific">Paenibacillus sp. AN1007</name>
    <dbReference type="NCBI Taxonomy" id="3151385"/>
    <lineage>
        <taxon>Bacteria</taxon>
        <taxon>Bacillati</taxon>
        <taxon>Bacillota</taxon>
        <taxon>Bacilli</taxon>
        <taxon>Bacillales</taxon>
        <taxon>Paenibacillaceae</taxon>
        <taxon>Paenibacillus</taxon>
    </lineage>
</organism>
<dbReference type="GO" id="GO:0016887">
    <property type="term" value="F:ATP hydrolysis activity"/>
    <property type="evidence" value="ECO:0007669"/>
    <property type="project" value="InterPro"/>
</dbReference>